<accession>A0A9D9IIP2</accession>
<sequence>MKSFRRWSRSRRNIDRDGNLYNIARYKAHQEGIKITDKSWITGYRLSESIDGSICAELMFFDEVFRNWSQFDVDWFDTMKEARESAREQMKRLN</sequence>
<reference evidence="1" key="1">
    <citation type="submission" date="2020-10" db="EMBL/GenBank/DDBJ databases">
        <authorList>
            <person name="Gilroy R."/>
        </authorList>
    </citation>
    <scope>NUCLEOTIDE SEQUENCE</scope>
    <source>
        <strain evidence="1">B1-8020</strain>
    </source>
</reference>
<organism evidence="1 2">
    <name type="scientific">Candidatus Merdivivens pullicola</name>
    <dbReference type="NCBI Taxonomy" id="2840872"/>
    <lineage>
        <taxon>Bacteria</taxon>
        <taxon>Pseudomonadati</taxon>
        <taxon>Bacteroidota</taxon>
        <taxon>Bacteroidia</taxon>
        <taxon>Bacteroidales</taxon>
        <taxon>Muribaculaceae</taxon>
        <taxon>Muribaculaceae incertae sedis</taxon>
        <taxon>Candidatus Merdivivens</taxon>
    </lineage>
</organism>
<name>A0A9D9IIP2_9BACT</name>
<comment type="caution">
    <text evidence="1">The sequence shown here is derived from an EMBL/GenBank/DDBJ whole genome shotgun (WGS) entry which is preliminary data.</text>
</comment>
<dbReference type="AlphaFoldDB" id="A0A9D9IIP2"/>
<proteinExistence type="predicted"/>
<gene>
    <name evidence="1" type="ORF">IAB81_02650</name>
</gene>
<evidence type="ECO:0000313" key="2">
    <source>
        <dbReference type="Proteomes" id="UP000823604"/>
    </source>
</evidence>
<dbReference type="Proteomes" id="UP000823604">
    <property type="component" value="Unassembled WGS sequence"/>
</dbReference>
<dbReference type="EMBL" id="JADIMA010000028">
    <property type="protein sequence ID" value="MBO8472513.1"/>
    <property type="molecule type" value="Genomic_DNA"/>
</dbReference>
<reference evidence="1" key="2">
    <citation type="journal article" date="2021" name="PeerJ">
        <title>Extensive microbial diversity within the chicken gut microbiome revealed by metagenomics and culture.</title>
        <authorList>
            <person name="Gilroy R."/>
            <person name="Ravi A."/>
            <person name="Getino M."/>
            <person name="Pursley I."/>
            <person name="Horton D.L."/>
            <person name="Alikhan N.F."/>
            <person name="Baker D."/>
            <person name="Gharbi K."/>
            <person name="Hall N."/>
            <person name="Watson M."/>
            <person name="Adriaenssens E.M."/>
            <person name="Foster-Nyarko E."/>
            <person name="Jarju S."/>
            <person name="Secka A."/>
            <person name="Antonio M."/>
            <person name="Oren A."/>
            <person name="Chaudhuri R.R."/>
            <person name="La Ragione R."/>
            <person name="Hildebrand F."/>
            <person name="Pallen M.J."/>
        </authorList>
    </citation>
    <scope>NUCLEOTIDE SEQUENCE</scope>
    <source>
        <strain evidence="1">B1-8020</strain>
    </source>
</reference>
<evidence type="ECO:0000313" key="1">
    <source>
        <dbReference type="EMBL" id="MBO8472513.1"/>
    </source>
</evidence>
<protein>
    <submittedName>
        <fullName evidence="1">Uncharacterized protein</fullName>
    </submittedName>
</protein>